<dbReference type="InterPro" id="IPR002781">
    <property type="entry name" value="TM_pro_TauE-like"/>
</dbReference>
<name>A0A2N5GFW3_9BACI</name>
<dbReference type="Proteomes" id="UP000234951">
    <property type="component" value="Unassembled WGS sequence"/>
</dbReference>
<accession>A0A2N5GFW3</accession>
<dbReference type="Pfam" id="PF01925">
    <property type="entry name" value="TauE"/>
    <property type="match status" value="1"/>
</dbReference>
<evidence type="ECO:0000256" key="4">
    <source>
        <dbReference type="ARBA" id="ARBA00022475"/>
    </source>
</evidence>
<keyword evidence="7 8" id="KW-0472">Membrane</keyword>
<sequence>MEHIALIGIGLIAAFIGTLAGSGGLIGMPSMLLLGIPVHTAIASAKFSNIFSSFSSFFVLLKRKHISFKSAIKTAPFALGGGVCGGLLANSISDKTMTIAAIILLSFAFILTFVKKPQQQEITSAETETDIYPYLFGISVYDGMFGPGQATLLMYTYLHKGLSYIKAMAYTRFQTFISCFGALFSYIAGGAFDLSIALYLSTGSIIGAQLAVRMADRVSVRYLKRLLHLITILLIIQLIFRALT</sequence>
<evidence type="ECO:0000256" key="5">
    <source>
        <dbReference type="ARBA" id="ARBA00022692"/>
    </source>
</evidence>
<evidence type="ECO:0000313" key="11">
    <source>
        <dbReference type="Proteomes" id="UP000234951"/>
    </source>
</evidence>
<keyword evidence="6 8" id="KW-1133">Transmembrane helix</keyword>
<evidence type="ECO:0000256" key="2">
    <source>
        <dbReference type="ARBA" id="ARBA00009142"/>
    </source>
</evidence>
<keyword evidence="5 8" id="KW-0812">Transmembrane</keyword>
<feature type="transmembrane region" description="Helical" evidence="8">
    <location>
        <begin position="97"/>
        <end position="114"/>
    </location>
</feature>
<dbReference type="InterPro" id="IPR052017">
    <property type="entry name" value="TSUP"/>
</dbReference>
<evidence type="ECO:0000256" key="6">
    <source>
        <dbReference type="ARBA" id="ARBA00022989"/>
    </source>
</evidence>
<evidence type="ECO:0000256" key="8">
    <source>
        <dbReference type="RuleBase" id="RU363041"/>
    </source>
</evidence>
<gene>
    <name evidence="9" type="ORF">CU635_22080</name>
    <name evidence="10" type="ORF">CVD25_18745</name>
</gene>
<comment type="caution">
    <text evidence="9">The sequence shown here is derived from an EMBL/GenBank/DDBJ whole genome shotgun (WGS) entry which is preliminary data.</text>
</comment>
<dbReference type="PANTHER" id="PTHR30269:SF0">
    <property type="entry name" value="MEMBRANE TRANSPORTER PROTEIN YFCA-RELATED"/>
    <property type="match status" value="1"/>
</dbReference>
<dbReference type="EMBL" id="PGVA01000083">
    <property type="protein sequence ID" value="PLR79623.1"/>
    <property type="molecule type" value="Genomic_DNA"/>
</dbReference>
<dbReference type="GO" id="GO:0005886">
    <property type="term" value="C:plasma membrane"/>
    <property type="evidence" value="ECO:0007669"/>
    <property type="project" value="UniProtKB-SubCell"/>
</dbReference>
<evidence type="ECO:0000256" key="7">
    <source>
        <dbReference type="ARBA" id="ARBA00023136"/>
    </source>
</evidence>
<proteinExistence type="inferred from homology"/>
<evidence type="ECO:0000313" key="9">
    <source>
        <dbReference type="EMBL" id="PLR79623.1"/>
    </source>
</evidence>
<keyword evidence="4 8" id="KW-1003">Cell membrane</keyword>
<dbReference type="AlphaFoldDB" id="A0A2N5GFW3"/>
<dbReference type="OrthoDB" id="554695at2"/>
<feature type="transmembrane region" description="Helical" evidence="8">
    <location>
        <begin position="194"/>
        <end position="214"/>
    </location>
</feature>
<comment type="subcellular location">
    <subcellularLocation>
        <location evidence="1 8">Cell membrane</location>
        <topology evidence="1 8">Multi-pass membrane protein</topology>
    </subcellularLocation>
</comment>
<keyword evidence="12" id="KW-1185">Reference proteome</keyword>
<feature type="transmembrane region" description="Helical" evidence="8">
    <location>
        <begin position="134"/>
        <end position="158"/>
    </location>
</feature>
<dbReference type="RefSeq" id="WP_101579511.1">
    <property type="nucleotide sequence ID" value="NZ_PGVA01000083.1"/>
</dbReference>
<evidence type="ECO:0000256" key="3">
    <source>
        <dbReference type="ARBA" id="ARBA00022448"/>
    </source>
</evidence>
<feature type="transmembrane region" description="Helical" evidence="8">
    <location>
        <begin position="36"/>
        <end position="61"/>
    </location>
</feature>
<comment type="similarity">
    <text evidence="2 8">Belongs to the 4-toluene sulfonate uptake permease (TSUP) (TC 2.A.102) family.</text>
</comment>
<dbReference type="Proteomes" id="UP000235114">
    <property type="component" value="Unassembled WGS sequence"/>
</dbReference>
<dbReference type="PANTHER" id="PTHR30269">
    <property type="entry name" value="TRANSMEMBRANE PROTEIN YFCA"/>
    <property type="match status" value="1"/>
</dbReference>
<evidence type="ECO:0000313" key="10">
    <source>
        <dbReference type="EMBL" id="PLR92054.1"/>
    </source>
</evidence>
<feature type="transmembrane region" description="Helical" evidence="8">
    <location>
        <begin position="226"/>
        <end position="243"/>
    </location>
</feature>
<evidence type="ECO:0000313" key="12">
    <source>
        <dbReference type="Proteomes" id="UP000235114"/>
    </source>
</evidence>
<dbReference type="EMBL" id="PGVD01000058">
    <property type="protein sequence ID" value="PLR92054.1"/>
    <property type="molecule type" value="Genomic_DNA"/>
</dbReference>
<reference evidence="10 12" key="2">
    <citation type="submission" date="2017-12" db="EMBL/GenBank/DDBJ databases">
        <title>Comparative Functional Genomics of Dry Heat Resistant strains isolated from the Viking Spacecraft.</title>
        <authorList>
            <person name="Seuylemezian A."/>
            <person name="Cooper K."/>
            <person name="Vaishampayan P."/>
        </authorList>
    </citation>
    <scope>NUCLEOTIDE SEQUENCE [LARGE SCALE GENOMIC DNA]</scope>
    <source>
        <strain evidence="10 12">ATCC 29669</strain>
    </source>
</reference>
<protein>
    <recommendedName>
        <fullName evidence="8">Probable membrane transporter protein</fullName>
    </recommendedName>
</protein>
<organism evidence="9 11">
    <name type="scientific">Bacillus canaveralius</name>
    <dbReference type="NCBI Taxonomy" id="1403243"/>
    <lineage>
        <taxon>Bacteria</taxon>
        <taxon>Bacillati</taxon>
        <taxon>Bacillota</taxon>
        <taxon>Bacilli</taxon>
        <taxon>Bacillales</taxon>
        <taxon>Bacillaceae</taxon>
        <taxon>Bacillus</taxon>
    </lineage>
</organism>
<keyword evidence="3" id="KW-0813">Transport</keyword>
<reference evidence="9 11" key="1">
    <citation type="submission" date="2017-11" db="EMBL/GenBank/DDBJ databases">
        <title>Comparitive Functional Genomics of Dry Heat Resistant strains isolated from the Viking Spacecraft.</title>
        <authorList>
            <person name="Seuylemezian A."/>
            <person name="Cooper K."/>
            <person name="Vaishampayan P."/>
        </authorList>
    </citation>
    <scope>NUCLEOTIDE SEQUENCE [LARGE SCALE GENOMIC DNA]</scope>
    <source>
        <strain evidence="9 11">M4.6</strain>
    </source>
</reference>
<evidence type="ECO:0000256" key="1">
    <source>
        <dbReference type="ARBA" id="ARBA00004651"/>
    </source>
</evidence>